<dbReference type="EMBL" id="JH660648">
    <property type="protein sequence ID" value="EIM24393.1"/>
    <property type="molecule type" value="Genomic_DNA"/>
</dbReference>
<dbReference type="Pfam" id="PF00990">
    <property type="entry name" value="GGDEF"/>
    <property type="match status" value="1"/>
</dbReference>
<dbReference type="PANTHER" id="PTHR44757:SF2">
    <property type="entry name" value="BIOFILM ARCHITECTURE MAINTENANCE PROTEIN MBAA"/>
    <property type="match status" value="1"/>
</dbReference>
<dbReference type="SMART" id="SM00267">
    <property type="entry name" value="GGDEF"/>
    <property type="match status" value="1"/>
</dbReference>
<feature type="domain" description="EAL" evidence="3">
    <location>
        <begin position="389"/>
        <end position="639"/>
    </location>
</feature>
<dbReference type="SUPFAM" id="SSF55073">
    <property type="entry name" value="Nucleotide cyclase"/>
    <property type="match status" value="1"/>
</dbReference>
<dbReference type="HOGENOM" id="CLU_000445_70_49_5"/>
<dbReference type="RefSeq" id="WP_009495101.1">
    <property type="nucleotide sequence ID" value="NZ_CP141050.1"/>
</dbReference>
<protein>
    <submittedName>
        <fullName evidence="5">Diguanylate cyclase (GGDEF) domain-containing protein</fullName>
    </submittedName>
</protein>
<dbReference type="InterPro" id="IPR035919">
    <property type="entry name" value="EAL_sf"/>
</dbReference>
<dbReference type="Gene3D" id="3.30.70.270">
    <property type="match status" value="1"/>
</dbReference>
<dbReference type="SMART" id="SM00052">
    <property type="entry name" value="EAL"/>
    <property type="match status" value="1"/>
</dbReference>
<dbReference type="STRING" id="864069.MicloDRAFT_00069120"/>
<dbReference type="InterPro" id="IPR052155">
    <property type="entry name" value="Biofilm_reg_signaling"/>
</dbReference>
<feature type="domain" description="GGDEF" evidence="4">
    <location>
        <begin position="248"/>
        <end position="380"/>
    </location>
</feature>
<dbReference type="Pfam" id="PF00563">
    <property type="entry name" value="EAL"/>
    <property type="match status" value="1"/>
</dbReference>
<dbReference type="SUPFAM" id="SSF141868">
    <property type="entry name" value="EAL domain-like"/>
    <property type="match status" value="1"/>
</dbReference>
<evidence type="ECO:0000313" key="6">
    <source>
        <dbReference type="Proteomes" id="UP000003947"/>
    </source>
</evidence>
<evidence type="ECO:0000259" key="3">
    <source>
        <dbReference type="PROSITE" id="PS50883"/>
    </source>
</evidence>
<dbReference type="InterPro" id="IPR000160">
    <property type="entry name" value="GGDEF_dom"/>
</dbReference>
<dbReference type="PROSITE" id="PS50883">
    <property type="entry name" value="EAL"/>
    <property type="match status" value="1"/>
</dbReference>
<keyword evidence="2" id="KW-0472">Membrane</keyword>
<dbReference type="AlphaFoldDB" id="I4YKA1"/>
<dbReference type="InterPro" id="IPR029787">
    <property type="entry name" value="Nucleotide_cyclase"/>
</dbReference>
<dbReference type="GO" id="GO:0071732">
    <property type="term" value="P:cellular response to nitric oxide"/>
    <property type="evidence" value="ECO:0007669"/>
    <property type="project" value="UniProtKB-ARBA"/>
</dbReference>
<proteinExistence type="predicted"/>
<dbReference type="PROSITE" id="PS50887">
    <property type="entry name" value="GGDEF"/>
    <property type="match status" value="1"/>
</dbReference>
<evidence type="ECO:0000259" key="4">
    <source>
        <dbReference type="PROSITE" id="PS50887"/>
    </source>
</evidence>
<dbReference type="OrthoDB" id="9814202at2"/>
<dbReference type="Proteomes" id="UP000003947">
    <property type="component" value="Unassembled WGS sequence"/>
</dbReference>
<reference evidence="5 6" key="1">
    <citation type="submission" date="2012-02" db="EMBL/GenBank/DDBJ databases">
        <title>Improved High-Quality Draft sequence of Microvirga sp. WSM3557.</title>
        <authorList>
            <consortium name="US DOE Joint Genome Institute"/>
            <person name="Lucas S."/>
            <person name="Han J."/>
            <person name="Lapidus A."/>
            <person name="Cheng J.-F."/>
            <person name="Goodwin L."/>
            <person name="Pitluck S."/>
            <person name="Peters L."/>
            <person name="Zhang X."/>
            <person name="Detter J.C."/>
            <person name="Han C."/>
            <person name="Tapia R."/>
            <person name="Land M."/>
            <person name="Hauser L."/>
            <person name="Kyrpides N."/>
            <person name="Ivanova N."/>
            <person name="Pagani I."/>
            <person name="Brau L."/>
            <person name="Yates R."/>
            <person name="O'Hara G."/>
            <person name="Rui T."/>
            <person name="Howieson J."/>
            <person name="Reeve W."/>
            <person name="Woyke T."/>
        </authorList>
    </citation>
    <scope>NUCLEOTIDE SEQUENCE [LARGE SCALE GENOMIC DNA]</scope>
    <source>
        <strain evidence="5 6">WSM3557</strain>
    </source>
</reference>
<dbReference type="CDD" id="cd01948">
    <property type="entry name" value="EAL"/>
    <property type="match status" value="1"/>
</dbReference>
<feature type="transmembrane region" description="Helical" evidence="2">
    <location>
        <begin position="67"/>
        <end position="90"/>
    </location>
</feature>
<evidence type="ECO:0000256" key="1">
    <source>
        <dbReference type="ARBA" id="ARBA00051114"/>
    </source>
</evidence>
<dbReference type="PANTHER" id="PTHR44757">
    <property type="entry name" value="DIGUANYLATE CYCLASE DGCP"/>
    <property type="match status" value="1"/>
</dbReference>
<accession>I4YKA1</accession>
<dbReference type="eggNOG" id="COG5001">
    <property type="taxonomic scope" value="Bacteria"/>
</dbReference>
<gene>
    <name evidence="5" type="ORF">MicloDRAFT_00069120</name>
</gene>
<keyword evidence="2" id="KW-0812">Transmembrane</keyword>
<keyword evidence="6" id="KW-1185">Reference proteome</keyword>
<dbReference type="FunFam" id="3.30.70.270:FF:000001">
    <property type="entry name" value="Diguanylate cyclase domain protein"/>
    <property type="match status" value="1"/>
</dbReference>
<feature type="transmembrane region" description="Helical" evidence="2">
    <location>
        <begin position="128"/>
        <end position="147"/>
    </location>
</feature>
<dbReference type="PATRIC" id="fig|864069.3.peg.7384"/>
<feature type="transmembrane region" description="Helical" evidence="2">
    <location>
        <begin position="34"/>
        <end position="61"/>
    </location>
</feature>
<dbReference type="InterPro" id="IPR043128">
    <property type="entry name" value="Rev_trsase/Diguanyl_cyclase"/>
</dbReference>
<dbReference type="Gene3D" id="3.20.20.450">
    <property type="entry name" value="EAL domain"/>
    <property type="match status" value="1"/>
</dbReference>
<dbReference type="FunFam" id="3.20.20.450:FF:000001">
    <property type="entry name" value="Cyclic di-GMP phosphodiesterase yahA"/>
    <property type="match status" value="1"/>
</dbReference>
<keyword evidence="2" id="KW-1133">Transmembrane helix</keyword>
<sequence length="664" mass="72474">MRDQTGTFSLPKWRLTRWLADPGQDIPLNLRQALIASLFGTLPIFIGGVANTVLVAAVAALRLPHPMFVSWFAFEFVLCVLRTHIIIAAFRAAANGRETPTDLYIVLAVLWGIGVGYGTFISLLSGDWVVAALACLSSAAMMGGICFRNYAAPRLATAMIVLSFGPACLGAVLSGEPIMLLTALQIPFYLFAMSKAVYRLNAMLVTTMRAERDNDYRARHDMLTGLSNRSGLTAALEQKWEMVQQGRQRIALLYLDLDGFKAINDHHGHTAGDRLLKLVGERLGNLLRSGDLAARIGGDEFVVLAHSVGSTEAMQLGDRLIEAVSAPYLVDGHEVVIGTSIGVASAQTGVASPDQLLKHADLALYEAKSQGRGNCCFFEPGMEARLRVRQVLEADLRSAFVNGEFELFYQPQINIAANEVSGFEALLRWRHPERGMIPPSEFIPVAEDIGLISPLGEWVLMQACNEAAQWPRNLKVAVNLSPLQFRSGTLTQSVGNALATSGLAPDRLELEITESCLLQENEETLSILHQLRRLGIRIALDDFGTGYSSISYLRDFPINKIKIDGSFVRDICSRSDAFVIVQSITSLGAGLMMSTVAEGIETEEQLLKIREAGCTEGQGYYFGRPQPARELVDFLNRAELSSVDLGLSLIPRDLNPSLLKPPSP</sequence>
<dbReference type="GO" id="GO:0071111">
    <property type="term" value="F:cyclic-guanylate-specific phosphodiesterase activity"/>
    <property type="evidence" value="ECO:0007669"/>
    <property type="project" value="UniProtKB-EC"/>
</dbReference>
<organism evidence="5 6">
    <name type="scientific">Microvirga lotononidis</name>
    <dbReference type="NCBI Taxonomy" id="864069"/>
    <lineage>
        <taxon>Bacteria</taxon>
        <taxon>Pseudomonadati</taxon>
        <taxon>Pseudomonadota</taxon>
        <taxon>Alphaproteobacteria</taxon>
        <taxon>Hyphomicrobiales</taxon>
        <taxon>Methylobacteriaceae</taxon>
        <taxon>Microvirga</taxon>
    </lineage>
</organism>
<name>I4YKA1_9HYPH</name>
<feature type="transmembrane region" description="Helical" evidence="2">
    <location>
        <begin position="154"/>
        <end position="172"/>
    </location>
</feature>
<dbReference type="InterPro" id="IPR001633">
    <property type="entry name" value="EAL_dom"/>
</dbReference>
<evidence type="ECO:0000256" key="2">
    <source>
        <dbReference type="SAM" id="Phobius"/>
    </source>
</evidence>
<comment type="catalytic activity">
    <reaction evidence="1">
        <text>3',3'-c-di-GMP + H2O = 5'-phosphoguanylyl(3'-&gt;5')guanosine + H(+)</text>
        <dbReference type="Rhea" id="RHEA:24902"/>
        <dbReference type="ChEBI" id="CHEBI:15377"/>
        <dbReference type="ChEBI" id="CHEBI:15378"/>
        <dbReference type="ChEBI" id="CHEBI:58754"/>
        <dbReference type="ChEBI" id="CHEBI:58805"/>
        <dbReference type="EC" id="3.1.4.52"/>
    </reaction>
    <physiologicalReaction direction="left-to-right" evidence="1">
        <dbReference type="Rhea" id="RHEA:24903"/>
    </physiologicalReaction>
</comment>
<dbReference type="CDD" id="cd01949">
    <property type="entry name" value="GGDEF"/>
    <property type="match status" value="1"/>
</dbReference>
<feature type="transmembrane region" description="Helical" evidence="2">
    <location>
        <begin position="102"/>
        <end position="122"/>
    </location>
</feature>
<dbReference type="NCBIfam" id="TIGR00254">
    <property type="entry name" value="GGDEF"/>
    <property type="match status" value="1"/>
</dbReference>
<evidence type="ECO:0000313" key="5">
    <source>
        <dbReference type="EMBL" id="EIM24393.1"/>
    </source>
</evidence>